<accession>A0A8T0H9H1</accession>
<protein>
    <submittedName>
        <fullName evidence="2">Uncharacterized protein</fullName>
    </submittedName>
</protein>
<comment type="caution">
    <text evidence="2">The sequence shown here is derived from an EMBL/GenBank/DDBJ whole genome shotgun (WGS) entry which is preliminary data.</text>
</comment>
<evidence type="ECO:0000313" key="3">
    <source>
        <dbReference type="Proteomes" id="UP000822688"/>
    </source>
</evidence>
<dbReference type="AlphaFoldDB" id="A0A8T0H9H1"/>
<feature type="region of interest" description="Disordered" evidence="1">
    <location>
        <begin position="109"/>
        <end position="139"/>
    </location>
</feature>
<reference evidence="2 3" key="1">
    <citation type="submission" date="2020-06" db="EMBL/GenBank/DDBJ databases">
        <title>WGS assembly of Ceratodon purpureus strain R40.</title>
        <authorList>
            <person name="Carey S.B."/>
            <person name="Jenkins J."/>
            <person name="Shu S."/>
            <person name="Lovell J.T."/>
            <person name="Sreedasyam A."/>
            <person name="Maumus F."/>
            <person name="Tiley G.P."/>
            <person name="Fernandez-Pozo N."/>
            <person name="Barry K."/>
            <person name="Chen C."/>
            <person name="Wang M."/>
            <person name="Lipzen A."/>
            <person name="Daum C."/>
            <person name="Saski C.A."/>
            <person name="Payton A.C."/>
            <person name="Mcbreen J.C."/>
            <person name="Conrad R.E."/>
            <person name="Kollar L.M."/>
            <person name="Olsson S."/>
            <person name="Huttunen S."/>
            <person name="Landis J.B."/>
            <person name="Wickett N.J."/>
            <person name="Johnson M.G."/>
            <person name="Rensing S.A."/>
            <person name="Grimwood J."/>
            <person name="Schmutz J."/>
            <person name="Mcdaniel S.F."/>
        </authorList>
    </citation>
    <scope>NUCLEOTIDE SEQUENCE [LARGE SCALE GENOMIC DNA]</scope>
    <source>
        <strain evidence="2 3">R40</strain>
    </source>
</reference>
<sequence>MAVAWLLSHRSGRLCLLRRPKVRPWDSLHIEFPVYLCNGYTLVVAAIVRRDDQLLPRPVTPHKKLLICIIIVHLHGMLLTLANLREIHEIMMIPNLHVQRLLGVVHNLRHSRRHSPKEQKPKQPQNFNPTQTKECQTVQVSNYTKGCSKTPQYDDGPHEPNFSN</sequence>
<dbReference type="EMBL" id="CM026427">
    <property type="protein sequence ID" value="KAG0568511.1"/>
    <property type="molecule type" value="Genomic_DNA"/>
</dbReference>
<organism evidence="2 3">
    <name type="scientific">Ceratodon purpureus</name>
    <name type="common">Fire moss</name>
    <name type="synonym">Dicranum purpureum</name>
    <dbReference type="NCBI Taxonomy" id="3225"/>
    <lineage>
        <taxon>Eukaryota</taxon>
        <taxon>Viridiplantae</taxon>
        <taxon>Streptophyta</taxon>
        <taxon>Embryophyta</taxon>
        <taxon>Bryophyta</taxon>
        <taxon>Bryophytina</taxon>
        <taxon>Bryopsida</taxon>
        <taxon>Dicranidae</taxon>
        <taxon>Pseudoditrichales</taxon>
        <taxon>Ditrichaceae</taxon>
        <taxon>Ceratodon</taxon>
    </lineage>
</organism>
<evidence type="ECO:0000256" key="1">
    <source>
        <dbReference type="SAM" id="MobiDB-lite"/>
    </source>
</evidence>
<name>A0A8T0H9H1_CERPU</name>
<evidence type="ECO:0000313" key="2">
    <source>
        <dbReference type="EMBL" id="KAG0568511.1"/>
    </source>
</evidence>
<dbReference type="Proteomes" id="UP000822688">
    <property type="component" value="Chromosome 6"/>
</dbReference>
<feature type="compositionally biased region" description="Polar residues" evidence="1">
    <location>
        <begin position="122"/>
        <end position="139"/>
    </location>
</feature>
<gene>
    <name evidence="2" type="ORF">KC19_6G024800</name>
</gene>
<proteinExistence type="predicted"/>
<keyword evidence="3" id="KW-1185">Reference proteome</keyword>